<gene>
    <name evidence="5" type="ORF">B0T45_15770</name>
</gene>
<dbReference type="PANTHER" id="PTHR33337:SF40">
    <property type="entry name" value="CENP-V_GFA DOMAIN-CONTAINING PROTEIN-RELATED"/>
    <property type="match status" value="1"/>
</dbReference>
<dbReference type="PROSITE" id="PS51891">
    <property type="entry name" value="CENP_V_GFA"/>
    <property type="match status" value="1"/>
</dbReference>
<dbReference type="InterPro" id="IPR011057">
    <property type="entry name" value="Mss4-like_sf"/>
</dbReference>
<dbReference type="Pfam" id="PF04828">
    <property type="entry name" value="GFA"/>
    <property type="match status" value="1"/>
</dbReference>
<dbReference type="GO" id="GO:0016846">
    <property type="term" value="F:carbon-sulfur lyase activity"/>
    <property type="evidence" value="ECO:0007669"/>
    <property type="project" value="InterPro"/>
</dbReference>
<name>A0A1W0C9M3_9NEIS</name>
<dbReference type="EMBL" id="MUKV01000022">
    <property type="protein sequence ID" value="OQS36523.1"/>
    <property type="molecule type" value="Genomic_DNA"/>
</dbReference>
<evidence type="ECO:0000313" key="5">
    <source>
        <dbReference type="EMBL" id="OQS36523.1"/>
    </source>
</evidence>
<comment type="caution">
    <text evidence="5">The sequence shown here is derived from an EMBL/GenBank/DDBJ whole genome shotgun (WGS) entry which is preliminary data.</text>
</comment>
<organism evidence="5 6">
    <name type="scientific">Chromobacterium haemolyticum</name>
    <dbReference type="NCBI Taxonomy" id="394935"/>
    <lineage>
        <taxon>Bacteria</taxon>
        <taxon>Pseudomonadati</taxon>
        <taxon>Pseudomonadota</taxon>
        <taxon>Betaproteobacteria</taxon>
        <taxon>Neisseriales</taxon>
        <taxon>Chromobacteriaceae</taxon>
        <taxon>Chromobacterium</taxon>
    </lineage>
</organism>
<keyword evidence="2" id="KW-0479">Metal-binding</keyword>
<dbReference type="PANTHER" id="PTHR33337">
    <property type="entry name" value="GFA DOMAIN-CONTAINING PROTEIN"/>
    <property type="match status" value="1"/>
</dbReference>
<sequence>MSASQNLTGGCLCGAVRYRLRAEPYDVVHCHCKSCRRASGAAFVTWFTVRVADLDWRGEKPVLYHSSAAVSRGFCPHCGSTLTYRHESDPEELDITVSSLDHPERVAPAGHIWWEHHLPWGSPAAQQELPIYQRSEA</sequence>
<proteinExistence type="inferred from homology"/>
<dbReference type="GeneID" id="58559185"/>
<accession>A0A1W0C9M3</accession>
<evidence type="ECO:0000256" key="3">
    <source>
        <dbReference type="ARBA" id="ARBA00022833"/>
    </source>
</evidence>
<comment type="similarity">
    <text evidence="1">Belongs to the Gfa family.</text>
</comment>
<dbReference type="SUPFAM" id="SSF51316">
    <property type="entry name" value="Mss4-like"/>
    <property type="match status" value="1"/>
</dbReference>
<dbReference type="Proteomes" id="UP000192721">
    <property type="component" value="Unassembled WGS sequence"/>
</dbReference>
<dbReference type="InterPro" id="IPR006913">
    <property type="entry name" value="CENP-V/GFA"/>
</dbReference>
<reference evidence="5 6" key="1">
    <citation type="submission" date="2017-02" db="EMBL/GenBank/DDBJ databases">
        <title>Chromobacterium haemolyticum H5244.</title>
        <authorList>
            <person name="Gulvik C.A."/>
        </authorList>
    </citation>
    <scope>NUCLEOTIDE SEQUENCE [LARGE SCALE GENOMIC DNA]</scope>
    <source>
        <strain evidence="5 6">H5244</strain>
    </source>
</reference>
<evidence type="ECO:0000256" key="1">
    <source>
        <dbReference type="ARBA" id="ARBA00005495"/>
    </source>
</evidence>
<protein>
    <submittedName>
        <fullName evidence="5">Aldehyde-activating protein</fullName>
    </submittedName>
</protein>
<dbReference type="AlphaFoldDB" id="A0A1W0C9M3"/>
<evidence type="ECO:0000256" key="4">
    <source>
        <dbReference type="ARBA" id="ARBA00023239"/>
    </source>
</evidence>
<dbReference type="RefSeq" id="WP_019104533.1">
    <property type="nucleotide sequence ID" value="NZ_AP019312.1"/>
</dbReference>
<dbReference type="Gene3D" id="3.90.1590.10">
    <property type="entry name" value="glutathione-dependent formaldehyde- activating enzyme (gfa)"/>
    <property type="match status" value="1"/>
</dbReference>
<keyword evidence="3" id="KW-0862">Zinc</keyword>
<evidence type="ECO:0000313" key="6">
    <source>
        <dbReference type="Proteomes" id="UP000192721"/>
    </source>
</evidence>
<keyword evidence="4" id="KW-0456">Lyase</keyword>
<dbReference type="GO" id="GO:0046872">
    <property type="term" value="F:metal ion binding"/>
    <property type="evidence" value="ECO:0007669"/>
    <property type="project" value="UniProtKB-KW"/>
</dbReference>
<evidence type="ECO:0000256" key="2">
    <source>
        <dbReference type="ARBA" id="ARBA00022723"/>
    </source>
</evidence>